<gene>
    <name evidence="2" type="ORF">PLOB_00010642</name>
</gene>
<evidence type="ECO:0000313" key="3">
    <source>
        <dbReference type="Proteomes" id="UP001159405"/>
    </source>
</evidence>
<feature type="compositionally biased region" description="Polar residues" evidence="1">
    <location>
        <begin position="146"/>
        <end position="155"/>
    </location>
</feature>
<sequence length="237" mass="26163">MLSEQAVKSWPLEKYAKFVAPKETSSTHKQGYWKQFPPSSDGSSCLQVSLFSSNNMVVSDGKVIHESFSLFNAKKWLQAVVKGDSMLIIYKINNDSRRFRIKFGKSSNRSAIEHCRQFVSEISSQISVREISTEACVESDSQVQMEDSQLISPESQHAPASKDATAGAEARGLTLPDLANKISSSESVSDVSQPIGQMSVPQDRLSLLVRLCLTDSNFPAFVEAVEKELQSLTPSHE</sequence>
<keyword evidence="3" id="KW-1185">Reference proteome</keyword>
<dbReference type="EMBL" id="CALNXK010000155">
    <property type="protein sequence ID" value="CAH3170348.1"/>
    <property type="molecule type" value="Genomic_DNA"/>
</dbReference>
<dbReference type="Pfam" id="PF15165">
    <property type="entry name" value="REC114-like"/>
    <property type="match status" value="1"/>
</dbReference>
<protein>
    <recommendedName>
        <fullName evidence="4">Meiotic recombination protein REC114</fullName>
    </recommendedName>
</protein>
<accession>A0ABN8QUY4</accession>
<dbReference type="PANTHER" id="PTHR34921:SF1">
    <property type="entry name" value="MEIOTIC RECOMBINATION PROTEIN REC114"/>
    <property type="match status" value="1"/>
</dbReference>
<name>A0ABN8QUY4_9CNID</name>
<reference evidence="2 3" key="1">
    <citation type="submission" date="2022-05" db="EMBL/GenBank/DDBJ databases">
        <authorList>
            <consortium name="Genoscope - CEA"/>
            <person name="William W."/>
        </authorList>
    </citation>
    <scope>NUCLEOTIDE SEQUENCE [LARGE SCALE GENOMIC DNA]</scope>
</reference>
<organism evidence="2 3">
    <name type="scientific">Porites lobata</name>
    <dbReference type="NCBI Taxonomy" id="104759"/>
    <lineage>
        <taxon>Eukaryota</taxon>
        <taxon>Metazoa</taxon>
        <taxon>Cnidaria</taxon>
        <taxon>Anthozoa</taxon>
        <taxon>Hexacorallia</taxon>
        <taxon>Scleractinia</taxon>
        <taxon>Fungiina</taxon>
        <taxon>Poritidae</taxon>
        <taxon>Porites</taxon>
    </lineage>
</organism>
<feature type="region of interest" description="Disordered" evidence="1">
    <location>
        <begin position="146"/>
        <end position="168"/>
    </location>
</feature>
<proteinExistence type="predicted"/>
<comment type="caution">
    <text evidence="2">The sequence shown here is derived from an EMBL/GenBank/DDBJ whole genome shotgun (WGS) entry which is preliminary data.</text>
</comment>
<dbReference type="PANTHER" id="PTHR34921">
    <property type="entry name" value="MEIOTIC RECOMBINATION PROTEIN REC114"/>
    <property type="match status" value="1"/>
</dbReference>
<evidence type="ECO:0000313" key="2">
    <source>
        <dbReference type="EMBL" id="CAH3170348.1"/>
    </source>
</evidence>
<evidence type="ECO:0008006" key="4">
    <source>
        <dbReference type="Google" id="ProtNLM"/>
    </source>
</evidence>
<evidence type="ECO:0000256" key="1">
    <source>
        <dbReference type="SAM" id="MobiDB-lite"/>
    </source>
</evidence>
<dbReference type="Proteomes" id="UP001159405">
    <property type="component" value="Unassembled WGS sequence"/>
</dbReference>
<dbReference type="InterPro" id="IPR029168">
    <property type="entry name" value="REC114L"/>
</dbReference>